<evidence type="ECO:0000313" key="3">
    <source>
        <dbReference type="Proteomes" id="UP001480973"/>
    </source>
</evidence>
<evidence type="ECO:0000256" key="1">
    <source>
        <dbReference type="SAM" id="SignalP"/>
    </source>
</evidence>
<dbReference type="PROSITE" id="PS51257">
    <property type="entry name" value="PROKAR_LIPOPROTEIN"/>
    <property type="match status" value="1"/>
</dbReference>
<reference evidence="2 3" key="1">
    <citation type="submission" date="2024-03" db="EMBL/GenBank/DDBJ databases">
        <title>Human intestinal bacterial collection.</title>
        <authorList>
            <person name="Pauvert C."/>
            <person name="Hitch T.C.A."/>
            <person name="Clavel T."/>
        </authorList>
    </citation>
    <scope>NUCLEOTIDE SEQUENCE [LARGE SCALE GENOMIC DNA]</scope>
    <source>
        <strain evidence="2 3">CLA-JM-H10</strain>
    </source>
</reference>
<comment type="caution">
    <text evidence="2">The sequence shown here is derived from an EMBL/GenBank/DDBJ whole genome shotgun (WGS) entry which is preliminary data.</text>
</comment>
<feature type="chain" id="PRO_5046868267" evidence="1">
    <location>
        <begin position="27"/>
        <end position="377"/>
    </location>
</feature>
<evidence type="ECO:0000313" key="2">
    <source>
        <dbReference type="EMBL" id="MEQ2535614.1"/>
    </source>
</evidence>
<sequence>MKKYNFKRIGAAAAAAVMLTVSGCSLYPDGKSYSWERQNNGTQEATEEVSISEDMTKITGKLNGVTSADATLSISNPSKWYKYTAQLNGIDEDRTNRLKEYLNYEEETEDKSFLSNREGITYTTLKAKKKSYSNYVHGQRSDGFIKNMDEVFPLTELDGFPLNDALKVTEKILDILGLNAKLYKTVAIDAENATARMNEIGEDAQIYYPSKEARRYREGGEPVVWTRDDEAYFISYQLELDGAYLTNMYKHLTSGDVNGTRLEFVVGRDEVYWINCYRIYNIESREEITEPLKSVDDVLKRIKESNYYTIGLTEEGNMTSIELGYISYYSQQEKKMMIIPCWVCDFDITKKMVTGDKEYNESAKVMVIDAVTGQVRY</sequence>
<organism evidence="2 3">
    <name type="scientific">Lachnospira intestinalis</name>
    <dbReference type="NCBI Taxonomy" id="3133158"/>
    <lineage>
        <taxon>Bacteria</taxon>
        <taxon>Bacillati</taxon>
        <taxon>Bacillota</taxon>
        <taxon>Clostridia</taxon>
        <taxon>Lachnospirales</taxon>
        <taxon>Lachnospiraceae</taxon>
        <taxon>Lachnospira</taxon>
    </lineage>
</organism>
<proteinExistence type="predicted"/>
<dbReference type="Proteomes" id="UP001480973">
    <property type="component" value="Unassembled WGS sequence"/>
</dbReference>
<accession>A0ABV1GQ44</accession>
<name>A0ABV1GQ44_9FIRM</name>
<keyword evidence="3" id="KW-1185">Reference proteome</keyword>
<dbReference type="EMBL" id="JBBMES010000013">
    <property type="protein sequence ID" value="MEQ2535614.1"/>
    <property type="molecule type" value="Genomic_DNA"/>
</dbReference>
<keyword evidence="1" id="KW-0732">Signal</keyword>
<gene>
    <name evidence="2" type="ORF">WMO38_10850</name>
</gene>
<protein>
    <submittedName>
        <fullName evidence="2">Uncharacterized protein</fullName>
    </submittedName>
</protein>
<feature type="signal peptide" evidence="1">
    <location>
        <begin position="1"/>
        <end position="26"/>
    </location>
</feature>